<dbReference type="EMBL" id="ADGH01000003">
    <property type="protein sequence ID" value="EHG26073.1"/>
    <property type="molecule type" value="Genomic_DNA"/>
</dbReference>
<dbReference type="Proteomes" id="UP000003175">
    <property type="component" value="Unassembled WGS sequence"/>
</dbReference>
<reference evidence="1 2" key="1">
    <citation type="submission" date="2011-08" db="EMBL/GenBank/DDBJ databases">
        <title>The Genome Sequence of Selenomonas noxia F0398.</title>
        <authorList>
            <consortium name="The Broad Institute Genome Sequencing Platform"/>
            <person name="Earl A."/>
            <person name="Ward D."/>
            <person name="Feldgarden M."/>
            <person name="Gevers D."/>
            <person name="Izard J."/>
            <person name="Ganesan A."/>
            <person name="Blanton J.M."/>
            <person name="Baranova O.V."/>
            <person name="Tanner A.C."/>
            <person name="Dewhirst F.E."/>
            <person name="Young S.K."/>
            <person name="Zeng Q."/>
            <person name="Gargeya S."/>
            <person name="Fitzgerald M."/>
            <person name="Haas B."/>
            <person name="Abouelleil A."/>
            <person name="Alvarado L."/>
            <person name="Arachchi H.M."/>
            <person name="Berlin A."/>
            <person name="Brown A."/>
            <person name="Chapman S.B."/>
            <person name="Chen Z."/>
            <person name="Dunbar C."/>
            <person name="Freedman E."/>
            <person name="Gearin G."/>
            <person name="Gellesch M."/>
            <person name="Goldberg J."/>
            <person name="Griggs A."/>
            <person name="Gujja S."/>
            <person name="Heiman D."/>
            <person name="Howarth C."/>
            <person name="Larson L."/>
            <person name="Lui A."/>
            <person name="MacDonald P.J.P."/>
            <person name="Montmayeur A."/>
            <person name="Murphy C."/>
            <person name="Neiman D."/>
            <person name="Pearson M."/>
            <person name="Priest M."/>
            <person name="Roberts A."/>
            <person name="Saif S."/>
            <person name="Shea T."/>
            <person name="Shenoy N."/>
            <person name="Sisk P."/>
            <person name="Stolte C."/>
            <person name="Sykes S."/>
            <person name="Wortman J."/>
            <person name="Nusbaum C."/>
            <person name="Birren B."/>
        </authorList>
    </citation>
    <scope>NUCLEOTIDE SEQUENCE [LARGE SCALE GENOMIC DNA]</scope>
    <source>
        <strain evidence="1 2">F0398</strain>
    </source>
</reference>
<keyword evidence="2" id="KW-1185">Reference proteome</keyword>
<proteinExistence type="predicted"/>
<accession>A0ABP2MT78</accession>
<gene>
    <name evidence="1" type="ORF">HMPREF9432_00574</name>
</gene>
<name>A0ABP2MT78_9FIRM</name>
<sequence length="47" mass="5661">MFKLSKSIYNNRRDKGSVSMGLRRWVGADQRNTDSIKMQWFKILIRK</sequence>
<evidence type="ECO:0000313" key="2">
    <source>
        <dbReference type="Proteomes" id="UP000003175"/>
    </source>
</evidence>
<protein>
    <submittedName>
        <fullName evidence="1">Uncharacterized protein</fullName>
    </submittedName>
</protein>
<evidence type="ECO:0000313" key="1">
    <source>
        <dbReference type="EMBL" id="EHG26073.1"/>
    </source>
</evidence>
<comment type="caution">
    <text evidence="1">The sequence shown here is derived from an EMBL/GenBank/DDBJ whole genome shotgun (WGS) entry which is preliminary data.</text>
</comment>
<organism evidence="1 2">
    <name type="scientific">Selenomonas noxia F0398</name>
    <dbReference type="NCBI Taxonomy" id="702437"/>
    <lineage>
        <taxon>Bacteria</taxon>
        <taxon>Bacillati</taxon>
        <taxon>Bacillota</taxon>
        <taxon>Negativicutes</taxon>
        <taxon>Selenomonadales</taxon>
        <taxon>Selenomonadaceae</taxon>
        <taxon>Selenomonas</taxon>
    </lineage>
</organism>